<dbReference type="Proteomes" id="UP000009296">
    <property type="component" value="Chromosome"/>
</dbReference>
<sequence>MALFGGKKVEATQAVNPTPDDLMMGKSDVVEKIAEKKIKEKEYDDVVAETKMRKFYHENTQNEKIAKLEAELAKKDKEIDELKEEIRSIKGKTGGIGIGGGTSNR</sequence>
<organism evidence="2 3">
    <name type="scientific">Methanothermococcus okinawensis (strain DSM 14208 / JCM 11175 / IH1)</name>
    <dbReference type="NCBI Taxonomy" id="647113"/>
    <lineage>
        <taxon>Archaea</taxon>
        <taxon>Methanobacteriati</taxon>
        <taxon>Methanobacteriota</taxon>
        <taxon>Methanomada group</taxon>
        <taxon>Methanococci</taxon>
        <taxon>Methanococcales</taxon>
        <taxon>Methanococcaceae</taxon>
        <taxon>Methanothermococcus</taxon>
    </lineage>
</organism>
<dbReference type="KEGG" id="mok:Metok_0308"/>
<dbReference type="RefSeq" id="WP_013866484.1">
    <property type="nucleotide sequence ID" value="NC_015636.1"/>
</dbReference>
<dbReference type="eggNOG" id="arCOG08301">
    <property type="taxonomic scope" value="Archaea"/>
</dbReference>
<evidence type="ECO:0000256" key="1">
    <source>
        <dbReference type="SAM" id="Coils"/>
    </source>
</evidence>
<reference evidence="2" key="1">
    <citation type="submission" date="2011-05" db="EMBL/GenBank/DDBJ databases">
        <title>Complete sequence of chromosome of Methanothermococcus okinawensis IH1.</title>
        <authorList>
            <consortium name="US DOE Joint Genome Institute"/>
            <person name="Lucas S."/>
            <person name="Han J."/>
            <person name="Lapidus A."/>
            <person name="Cheng J.-F."/>
            <person name="Goodwin L."/>
            <person name="Pitluck S."/>
            <person name="Peters L."/>
            <person name="Mikhailova N."/>
            <person name="Held B."/>
            <person name="Han C."/>
            <person name="Tapia R."/>
            <person name="Land M."/>
            <person name="Hauser L."/>
            <person name="Kyrpides N."/>
            <person name="Ivanova N."/>
            <person name="Pagani I."/>
            <person name="Sieprawska-Lupa M."/>
            <person name="Takai K."/>
            <person name="Miyazaki J."/>
            <person name="Whitman W."/>
            <person name="Woyke T."/>
        </authorList>
    </citation>
    <scope>NUCLEOTIDE SEQUENCE</scope>
    <source>
        <strain evidence="2">IH1</strain>
    </source>
</reference>
<protein>
    <submittedName>
        <fullName evidence="2">Uncharacterized protein</fullName>
    </submittedName>
</protein>
<evidence type="ECO:0000313" key="2">
    <source>
        <dbReference type="EMBL" id="AEH06298.1"/>
    </source>
</evidence>
<feature type="coiled-coil region" evidence="1">
    <location>
        <begin position="58"/>
        <end position="92"/>
    </location>
</feature>
<keyword evidence="3" id="KW-1185">Reference proteome</keyword>
<proteinExistence type="predicted"/>
<dbReference type="STRING" id="647113.Metok_0308"/>
<dbReference type="AlphaFoldDB" id="F8AKY2"/>
<dbReference type="EMBL" id="CP002792">
    <property type="protein sequence ID" value="AEH06298.1"/>
    <property type="molecule type" value="Genomic_DNA"/>
</dbReference>
<name>F8AKY2_METOI</name>
<dbReference type="GeneID" id="10772426"/>
<gene>
    <name evidence="2" type="ordered locus">Metok_0308</name>
</gene>
<accession>F8AKY2</accession>
<keyword evidence="1" id="KW-0175">Coiled coil</keyword>
<dbReference type="HOGENOM" id="CLU_176742_0_0_2"/>
<evidence type="ECO:0000313" key="3">
    <source>
        <dbReference type="Proteomes" id="UP000009296"/>
    </source>
</evidence>